<proteinExistence type="predicted"/>
<dbReference type="InterPro" id="IPR050490">
    <property type="entry name" value="Bact_solute-bd_prot1"/>
</dbReference>
<feature type="region of interest" description="Disordered" evidence="1">
    <location>
        <begin position="22"/>
        <end position="51"/>
    </location>
</feature>
<dbReference type="PANTHER" id="PTHR43649:SF12">
    <property type="entry name" value="DIACETYLCHITOBIOSE BINDING PROTEIN DASA"/>
    <property type="match status" value="1"/>
</dbReference>
<evidence type="ECO:0000256" key="1">
    <source>
        <dbReference type="SAM" id="MobiDB-lite"/>
    </source>
</evidence>
<evidence type="ECO:0000256" key="2">
    <source>
        <dbReference type="SAM" id="SignalP"/>
    </source>
</evidence>
<dbReference type="AlphaFoldDB" id="A0A7X0RN80"/>
<gene>
    <name evidence="3" type="ORF">H7C19_07295</name>
</gene>
<evidence type="ECO:0000313" key="4">
    <source>
        <dbReference type="Proteomes" id="UP000547209"/>
    </source>
</evidence>
<dbReference type="Pfam" id="PF13416">
    <property type="entry name" value="SBP_bac_8"/>
    <property type="match status" value="1"/>
</dbReference>
<reference evidence="3 4" key="1">
    <citation type="submission" date="2020-08" db="EMBL/GenBank/DDBJ databases">
        <title>Cohnella phylogeny.</title>
        <authorList>
            <person name="Dunlap C."/>
        </authorList>
    </citation>
    <scope>NUCLEOTIDE SEQUENCE [LARGE SCALE GENOMIC DNA]</scope>
    <source>
        <strain evidence="3 4">DSM 28246</strain>
    </source>
</reference>
<dbReference type="Proteomes" id="UP000547209">
    <property type="component" value="Unassembled WGS sequence"/>
</dbReference>
<keyword evidence="2" id="KW-0732">Signal</keyword>
<dbReference type="PANTHER" id="PTHR43649">
    <property type="entry name" value="ARABINOSE-BINDING PROTEIN-RELATED"/>
    <property type="match status" value="1"/>
</dbReference>
<feature type="signal peptide" evidence="2">
    <location>
        <begin position="1"/>
        <end position="19"/>
    </location>
</feature>
<protein>
    <submittedName>
        <fullName evidence="3">Sugar ABC transporter substrate-binding protein</fullName>
    </submittedName>
</protein>
<feature type="chain" id="PRO_5038985303" evidence="2">
    <location>
        <begin position="20"/>
        <end position="455"/>
    </location>
</feature>
<dbReference type="SUPFAM" id="SSF53850">
    <property type="entry name" value="Periplasmic binding protein-like II"/>
    <property type="match status" value="1"/>
</dbReference>
<dbReference type="CDD" id="cd13585">
    <property type="entry name" value="PBP2_TMBP_like"/>
    <property type="match status" value="1"/>
</dbReference>
<dbReference type="PROSITE" id="PS51257">
    <property type="entry name" value="PROKAR_LIPOPROTEIN"/>
    <property type="match status" value="1"/>
</dbReference>
<sequence>MKKWGLVFAAMALMLAACGKDGGNGESASPKASAEGSAGASASPSASQPASSEENVELTFAQWGTAEQVAATQKLLDIFTQKNPNIKVKLVYKDWGSYWTWITTQAASKDLPDVYKMSFAYVDKYAKLGAMKELDSLISANGFDVAGQFEAPLLAMHQSGGKQVSLPRDANTVVLYYNKDLFDAAKLPYPENGMAWDQVLEIAKKLTVDEKGNTADSAGFDANKIKQWGIVADAAGMADAVLEPQLWSNGARLVDDGGKLALNTPEATQVLEFFRDLTAKYHVNPKTSTIQGMGGNPILAFGTGKFAMAFGGSWSATDFATASFKFGAALPPKFKEVQTVVQPAGYAMSPFTKKEAAAWKLLSWLSGEEGQTEMAKLNDGIPANKLAAQAYLAGDMADLKQLFLDAQAKAIPSAWSDGRDRLMWEFIPQKLALPLQGDGDLAKAVKEIEGLMANP</sequence>
<feature type="compositionally biased region" description="Low complexity" evidence="1">
    <location>
        <begin position="26"/>
        <end position="51"/>
    </location>
</feature>
<name>A0A7X0RN80_9BACL</name>
<evidence type="ECO:0000313" key="3">
    <source>
        <dbReference type="EMBL" id="MBB6670491.1"/>
    </source>
</evidence>
<dbReference type="EMBL" id="JACJVP010000008">
    <property type="protein sequence ID" value="MBB6670491.1"/>
    <property type="molecule type" value="Genomic_DNA"/>
</dbReference>
<organism evidence="3 4">
    <name type="scientific">Cohnella nanjingensis</name>
    <dbReference type="NCBI Taxonomy" id="1387779"/>
    <lineage>
        <taxon>Bacteria</taxon>
        <taxon>Bacillati</taxon>
        <taxon>Bacillota</taxon>
        <taxon>Bacilli</taxon>
        <taxon>Bacillales</taxon>
        <taxon>Paenibacillaceae</taxon>
        <taxon>Cohnella</taxon>
    </lineage>
</organism>
<accession>A0A7X0RN80</accession>
<keyword evidence="4" id="KW-1185">Reference proteome</keyword>
<dbReference type="Gene3D" id="3.40.190.10">
    <property type="entry name" value="Periplasmic binding protein-like II"/>
    <property type="match status" value="1"/>
</dbReference>
<comment type="caution">
    <text evidence="3">The sequence shown here is derived from an EMBL/GenBank/DDBJ whole genome shotgun (WGS) entry which is preliminary data.</text>
</comment>
<dbReference type="InterPro" id="IPR006059">
    <property type="entry name" value="SBP"/>
</dbReference>
<dbReference type="RefSeq" id="WP_185141936.1">
    <property type="nucleotide sequence ID" value="NZ_JACJVP010000008.1"/>
</dbReference>